<gene>
    <name evidence="1" type="ORF">DIT68_02085</name>
</gene>
<proteinExistence type="predicted"/>
<sequence>MIKTSLTFLMIIISSLLFSQINNVRRAPCFSKSAERLGKKYVNWECKDNDDILDCNENLEVDPDSKLILTRKTGNPYSGDCETCHMNGLRERLVSFSGGKVDGIDTTYYESGCPQVVRNHIVGQENGRWTFYNDTSGLVAWHINYLNGEKHGESIFFRQYKTGTEKYKITIDNADRFIEYAVYQSDTFKIENYANGLLDGLKTDYYLDSKVKTEINYKQGLFDGAYVEYTYEGNILQERLYNEGKKHGEWKYYYNDGNLLKTENWDNDVKEGVFKSFYIQGHIQSLSTYRKGLKHGEFMERFPDDKLKLQAFYKKGELIEKHVFDKYGNEIETFGGENAKNKLEDDEIPSGKNKKWWQFWKKG</sequence>
<dbReference type="SUPFAM" id="SSF82185">
    <property type="entry name" value="Histone H3 K4-specific methyltransferase SET7/9 N-terminal domain"/>
    <property type="match status" value="2"/>
</dbReference>
<evidence type="ECO:0008006" key="3">
    <source>
        <dbReference type="Google" id="ProtNLM"/>
    </source>
</evidence>
<dbReference type="OrthoDB" id="659070at2"/>
<dbReference type="PANTHER" id="PTHR33706">
    <property type="entry name" value="MORN VARIANT REPEAT PROTEIN"/>
    <property type="match status" value="1"/>
</dbReference>
<organism evidence="1 2">
    <name type="scientific">Brumimicrobium oceani</name>
    <dbReference type="NCBI Taxonomy" id="2100725"/>
    <lineage>
        <taxon>Bacteria</taxon>
        <taxon>Pseudomonadati</taxon>
        <taxon>Bacteroidota</taxon>
        <taxon>Flavobacteriia</taxon>
        <taxon>Flavobacteriales</taxon>
        <taxon>Crocinitomicaceae</taxon>
        <taxon>Brumimicrobium</taxon>
    </lineage>
</organism>
<dbReference type="PANTHER" id="PTHR33706:SF1">
    <property type="entry name" value="TPR REPEAT PROTEIN"/>
    <property type="match status" value="1"/>
</dbReference>
<comment type="caution">
    <text evidence="1">The sequence shown here is derived from an EMBL/GenBank/DDBJ whole genome shotgun (WGS) entry which is preliminary data.</text>
</comment>
<dbReference type="EMBL" id="QFRJ01000001">
    <property type="protein sequence ID" value="PWH87073.1"/>
    <property type="molecule type" value="Genomic_DNA"/>
</dbReference>
<dbReference type="Pfam" id="PF07661">
    <property type="entry name" value="MORN_2"/>
    <property type="match status" value="2"/>
</dbReference>
<dbReference type="InterPro" id="IPR011652">
    <property type="entry name" value="MORN_2"/>
</dbReference>
<protein>
    <recommendedName>
        <fullName evidence="3">Toxin-antitoxin system YwqK family antitoxin</fullName>
    </recommendedName>
</protein>
<evidence type="ECO:0000313" key="1">
    <source>
        <dbReference type="EMBL" id="PWH87073.1"/>
    </source>
</evidence>
<dbReference type="RefSeq" id="WP_109358151.1">
    <property type="nucleotide sequence ID" value="NZ_QFRJ01000001.1"/>
</dbReference>
<evidence type="ECO:0000313" key="2">
    <source>
        <dbReference type="Proteomes" id="UP000245370"/>
    </source>
</evidence>
<name>A0A2U2XH25_9FLAO</name>
<dbReference type="Gene3D" id="2.20.110.10">
    <property type="entry name" value="Histone H3 K4-specific methyltransferase SET7/9 N-terminal domain"/>
    <property type="match status" value="3"/>
</dbReference>
<accession>A0A2U2XH25</accession>
<reference evidence="1 2" key="2">
    <citation type="submission" date="2018-05" db="EMBL/GenBank/DDBJ databases">
        <authorList>
            <person name="Lanie J.A."/>
            <person name="Ng W.-L."/>
            <person name="Kazmierczak K.M."/>
            <person name="Andrzejewski T.M."/>
            <person name="Davidsen T.M."/>
            <person name="Wayne K.J."/>
            <person name="Tettelin H."/>
            <person name="Glass J.I."/>
            <person name="Rusch D."/>
            <person name="Podicherti R."/>
            <person name="Tsui H.-C.T."/>
            <person name="Winkler M.E."/>
        </authorList>
    </citation>
    <scope>NUCLEOTIDE SEQUENCE [LARGE SCALE GENOMIC DNA]</scope>
    <source>
        <strain evidence="1 2">C305</strain>
    </source>
</reference>
<keyword evidence="2" id="KW-1185">Reference proteome</keyword>
<dbReference type="AlphaFoldDB" id="A0A2U2XH25"/>
<reference evidence="1 2" key="1">
    <citation type="submission" date="2018-05" db="EMBL/GenBank/DDBJ databases">
        <title>Brumimicrobium oceani sp. nov., isolated from coastal sediment.</title>
        <authorList>
            <person name="Kou Y."/>
        </authorList>
    </citation>
    <scope>NUCLEOTIDE SEQUENCE [LARGE SCALE GENOMIC DNA]</scope>
    <source>
        <strain evidence="1 2">C305</strain>
    </source>
</reference>
<dbReference type="Proteomes" id="UP000245370">
    <property type="component" value="Unassembled WGS sequence"/>
</dbReference>